<sequence length="91" mass="10264">MIKLLICILSGASLAIAVLQLRQQNLEIGYQNAELHQQIRSHQARLWDQQLQIATFTAPNAIENVVKTHDLNMVPRLNSTTRPSTPPKPKK</sequence>
<dbReference type="Proteomes" id="UP000593765">
    <property type="component" value="Chromosome"/>
</dbReference>
<evidence type="ECO:0000313" key="1">
    <source>
        <dbReference type="EMBL" id="QOV88997.1"/>
    </source>
</evidence>
<dbReference type="RefSeq" id="WP_206292009.1">
    <property type="nucleotide sequence ID" value="NZ_CP063458.1"/>
</dbReference>
<proteinExistence type="predicted"/>
<gene>
    <name evidence="1" type="ORF">IPV69_22660</name>
</gene>
<protein>
    <recommendedName>
        <fullName evidence="3">Cell division protein FtsL</fullName>
    </recommendedName>
</protein>
<organism evidence="1 2">
    <name type="scientific">Humisphaera borealis</name>
    <dbReference type="NCBI Taxonomy" id="2807512"/>
    <lineage>
        <taxon>Bacteria</taxon>
        <taxon>Pseudomonadati</taxon>
        <taxon>Planctomycetota</taxon>
        <taxon>Phycisphaerae</taxon>
        <taxon>Tepidisphaerales</taxon>
        <taxon>Tepidisphaeraceae</taxon>
        <taxon>Humisphaera</taxon>
    </lineage>
</organism>
<evidence type="ECO:0000313" key="2">
    <source>
        <dbReference type="Proteomes" id="UP000593765"/>
    </source>
</evidence>
<dbReference type="AlphaFoldDB" id="A0A7M2WTZ9"/>
<accession>A0A7M2WTZ9</accession>
<evidence type="ECO:0008006" key="3">
    <source>
        <dbReference type="Google" id="ProtNLM"/>
    </source>
</evidence>
<dbReference type="KEGG" id="hbs:IPV69_22660"/>
<dbReference type="EMBL" id="CP063458">
    <property type="protein sequence ID" value="QOV88997.1"/>
    <property type="molecule type" value="Genomic_DNA"/>
</dbReference>
<keyword evidence="2" id="KW-1185">Reference proteome</keyword>
<reference evidence="1 2" key="1">
    <citation type="submission" date="2020-10" db="EMBL/GenBank/DDBJ databases">
        <title>Wide distribution of Phycisphaera-like planctomycetes from WD2101 soil group in peatlands and genome analysis of the first cultivated representative.</title>
        <authorList>
            <person name="Dedysh S.N."/>
            <person name="Beletsky A.V."/>
            <person name="Ivanova A."/>
            <person name="Kulichevskaya I.S."/>
            <person name="Suzina N.E."/>
            <person name="Philippov D.A."/>
            <person name="Rakitin A.L."/>
            <person name="Mardanov A.V."/>
            <person name="Ravin N.V."/>
        </authorList>
    </citation>
    <scope>NUCLEOTIDE SEQUENCE [LARGE SCALE GENOMIC DNA]</scope>
    <source>
        <strain evidence="1 2">M1803</strain>
    </source>
</reference>
<name>A0A7M2WTZ9_9BACT</name>